<proteinExistence type="predicted"/>
<dbReference type="Proteomes" id="UP000230605">
    <property type="component" value="Chromosome 1"/>
</dbReference>
<gene>
    <name evidence="3" type="ORF">CB0940_02028</name>
</gene>
<accession>A0A2G5I6W3</accession>
<sequence>MALELPTRVITTSTSTTIELPTYSGSPVWGYAVYPASAGLPAQARRLGATSPGPRTTVAVAPGFALYFPFSAANPTRVTWTTLVSVLNDVYPGVYTPTGVAALRIVESALTPITSLSDSVVSLSTSDTIYIPITINLATRVDMNGGIAVLRAAATPTSPAAGTSTSAGTDTPATSTRVENTPGPDDDEAPSTAILAGGIVGGVLAAILLCGLLGCFLIRRKRSKRSAQASEEGNKNAPGSKSGMTGSQKQKMDNTNPLVIEVADSSAVPISDLWLAPKGNRTRWWHFGREGGR</sequence>
<feature type="transmembrane region" description="Helical" evidence="2">
    <location>
        <begin position="194"/>
        <end position="218"/>
    </location>
</feature>
<reference evidence="3 4" key="1">
    <citation type="submission" date="2015-10" db="EMBL/GenBank/DDBJ databases">
        <title>The cercosporin biosynthetic gene cluster was horizontally transferred to several fungal lineages and shown to be expanded in Cercospora beticola based on microsynteny with recipient genomes.</title>
        <authorList>
            <person name="De Jonge R."/>
            <person name="Ebert M.K."/>
            <person name="Suttle J.C."/>
            <person name="Jurick Ii W.M."/>
            <person name="Secor G.A."/>
            <person name="Thomma B.P."/>
            <person name="Van De Peer Y."/>
            <person name="Bolton M.D."/>
        </authorList>
    </citation>
    <scope>NUCLEOTIDE SEQUENCE [LARGE SCALE GENOMIC DNA]</scope>
    <source>
        <strain evidence="3 4">09-40</strain>
    </source>
</reference>
<dbReference type="AlphaFoldDB" id="A0A2G5I6W3"/>
<comment type="caution">
    <text evidence="3">The sequence shown here is derived from an EMBL/GenBank/DDBJ whole genome shotgun (WGS) entry which is preliminary data.</text>
</comment>
<evidence type="ECO:0000256" key="1">
    <source>
        <dbReference type="SAM" id="MobiDB-lite"/>
    </source>
</evidence>
<dbReference type="OrthoDB" id="10617063at2759"/>
<protein>
    <submittedName>
        <fullName evidence="3">Uncharacterized protein</fullName>
    </submittedName>
</protein>
<dbReference type="EMBL" id="LKMD01000100">
    <property type="protein sequence ID" value="PIB00576.1"/>
    <property type="molecule type" value="Genomic_DNA"/>
</dbReference>
<evidence type="ECO:0000313" key="3">
    <source>
        <dbReference type="EMBL" id="PIB00576.1"/>
    </source>
</evidence>
<keyword evidence="2" id="KW-0472">Membrane</keyword>
<keyword evidence="2" id="KW-1133">Transmembrane helix</keyword>
<keyword evidence="2" id="KW-0812">Transmembrane</keyword>
<feature type="compositionally biased region" description="Low complexity" evidence="1">
    <location>
        <begin position="157"/>
        <end position="176"/>
    </location>
</feature>
<name>A0A2G5I6W3_CERBT</name>
<organism evidence="3 4">
    <name type="scientific">Cercospora beticola</name>
    <name type="common">Sugarbeet leaf spot fungus</name>
    <dbReference type="NCBI Taxonomy" id="122368"/>
    <lineage>
        <taxon>Eukaryota</taxon>
        <taxon>Fungi</taxon>
        <taxon>Dikarya</taxon>
        <taxon>Ascomycota</taxon>
        <taxon>Pezizomycotina</taxon>
        <taxon>Dothideomycetes</taxon>
        <taxon>Dothideomycetidae</taxon>
        <taxon>Mycosphaerellales</taxon>
        <taxon>Mycosphaerellaceae</taxon>
        <taxon>Cercospora</taxon>
    </lineage>
</organism>
<feature type="region of interest" description="Disordered" evidence="1">
    <location>
        <begin position="157"/>
        <end position="189"/>
    </location>
</feature>
<evidence type="ECO:0000313" key="4">
    <source>
        <dbReference type="Proteomes" id="UP000230605"/>
    </source>
</evidence>
<feature type="compositionally biased region" description="Polar residues" evidence="1">
    <location>
        <begin position="227"/>
        <end position="252"/>
    </location>
</feature>
<feature type="region of interest" description="Disordered" evidence="1">
    <location>
        <begin position="224"/>
        <end position="252"/>
    </location>
</feature>
<evidence type="ECO:0000256" key="2">
    <source>
        <dbReference type="SAM" id="Phobius"/>
    </source>
</evidence>